<gene>
    <name evidence="1" type="ORF">Bca52824_066608</name>
</gene>
<evidence type="ECO:0000313" key="1">
    <source>
        <dbReference type="EMBL" id="KAG2272053.1"/>
    </source>
</evidence>
<dbReference type="AlphaFoldDB" id="A0A8X7QLT5"/>
<dbReference type="EMBL" id="JAAMPC010000013">
    <property type="protein sequence ID" value="KAG2272053.1"/>
    <property type="molecule type" value="Genomic_DNA"/>
</dbReference>
<name>A0A8X7QLT5_BRACI</name>
<accession>A0A8X7QLT5</accession>
<comment type="caution">
    <text evidence="1">The sequence shown here is derived from an EMBL/GenBank/DDBJ whole genome shotgun (WGS) entry which is preliminary data.</text>
</comment>
<dbReference type="Proteomes" id="UP000886595">
    <property type="component" value="Unassembled WGS sequence"/>
</dbReference>
<evidence type="ECO:0000313" key="2">
    <source>
        <dbReference type="Proteomes" id="UP000886595"/>
    </source>
</evidence>
<organism evidence="1 2">
    <name type="scientific">Brassica carinata</name>
    <name type="common">Ethiopian mustard</name>
    <name type="synonym">Abyssinian cabbage</name>
    <dbReference type="NCBI Taxonomy" id="52824"/>
    <lineage>
        <taxon>Eukaryota</taxon>
        <taxon>Viridiplantae</taxon>
        <taxon>Streptophyta</taxon>
        <taxon>Embryophyta</taxon>
        <taxon>Tracheophyta</taxon>
        <taxon>Spermatophyta</taxon>
        <taxon>Magnoliopsida</taxon>
        <taxon>eudicotyledons</taxon>
        <taxon>Gunneridae</taxon>
        <taxon>Pentapetalae</taxon>
        <taxon>rosids</taxon>
        <taxon>malvids</taxon>
        <taxon>Brassicales</taxon>
        <taxon>Brassicaceae</taxon>
        <taxon>Brassiceae</taxon>
        <taxon>Brassica</taxon>
    </lineage>
</organism>
<sequence>MSLRRSRRGKEEADERVNVYSAIDRLLWVTYVLDETQIGDALNGTPEMAKLMGS</sequence>
<keyword evidence="2" id="KW-1185">Reference proteome</keyword>
<protein>
    <submittedName>
        <fullName evidence="1">Uncharacterized protein</fullName>
    </submittedName>
</protein>
<proteinExistence type="predicted"/>
<reference evidence="1 2" key="1">
    <citation type="submission" date="2020-02" db="EMBL/GenBank/DDBJ databases">
        <authorList>
            <person name="Ma Q."/>
            <person name="Huang Y."/>
            <person name="Song X."/>
            <person name="Pei D."/>
        </authorList>
    </citation>
    <scope>NUCLEOTIDE SEQUENCE [LARGE SCALE GENOMIC DNA]</scope>
    <source>
        <strain evidence="1">Sxm20200214</strain>
        <tissue evidence="1">Leaf</tissue>
    </source>
</reference>